<gene>
    <name evidence="8" type="ORF">RT717_18810</name>
</gene>
<name>A0ABZ0ING9_9BACT</name>
<keyword evidence="3" id="KW-0732">Signal</keyword>
<accession>A0ABZ0ING9</accession>
<dbReference type="Pfam" id="PF14322">
    <property type="entry name" value="SusD-like_3"/>
    <property type="match status" value="1"/>
</dbReference>
<dbReference type="SUPFAM" id="SSF48452">
    <property type="entry name" value="TPR-like"/>
    <property type="match status" value="1"/>
</dbReference>
<comment type="similarity">
    <text evidence="2">Belongs to the SusD family.</text>
</comment>
<dbReference type="PROSITE" id="PS51257">
    <property type="entry name" value="PROKAR_LIPOPROTEIN"/>
    <property type="match status" value="1"/>
</dbReference>
<dbReference type="RefSeq" id="WP_317487929.1">
    <property type="nucleotide sequence ID" value="NZ_CP136051.1"/>
</dbReference>
<feature type="domain" description="RagB/SusD" evidence="6">
    <location>
        <begin position="356"/>
        <end position="442"/>
    </location>
</feature>
<organism evidence="8 9">
    <name type="scientific">Imperialibacter roseus</name>
    <dbReference type="NCBI Taxonomy" id="1324217"/>
    <lineage>
        <taxon>Bacteria</taxon>
        <taxon>Pseudomonadati</taxon>
        <taxon>Bacteroidota</taxon>
        <taxon>Cytophagia</taxon>
        <taxon>Cytophagales</taxon>
        <taxon>Flammeovirgaceae</taxon>
        <taxon>Imperialibacter</taxon>
    </lineage>
</organism>
<evidence type="ECO:0000313" key="8">
    <source>
        <dbReference type="EMBL" id="WOK05137.1"/>
    </source>
</evidence>
<protein>
    <submittedName>
        <fullName evidence="8">RagB/SusD family nutrient uptake outer membrane protein</fullName>
    </submittedName>
</protein>
<evidence type="ECO:0000256" key="5">
    <source>
        <dbReference type="ARBA" id="ARBA00023237"/>
    </source>
</evidence>
<dbReference type="EMBL" id="CP136051">
    <property type="protein sequence ID" value="WOK05137.1"/>
    <property type="molecule type" value="Genomic_DNA"/>
</dbReference>
<dbReference type="InterPro" id="IPR012944">
    <property type="entry name" value="SusD_RagB_dom"/>
</dbReference>
<dbReference type="Gene3D" id="1.25.40.390">
    <property type="match status" value="1"/>
</dbReference>
<comment type="subcellular location">
    <subcellularLocation>
        <location evidence="1">Cell outer membrane</location>
    </subcellularLocation>
</comment>
<dbReference type="Proteomes" id="UP001302349">
    <property type="component" value="Chromosome"/>
</dbReference>
<feature type="domain" description="SusD-like N-terminal" evidence="7">
    <location>
        <begin position="45"/>
        <end position="218"/>
    </location>
</feature>
<evidence type="ECO:0000256" key="4">
    <source>
        <dbReference type="ARBA" id="ARBA00023136"/>
    </source>
</evidence>
<evidence type="ECO:0000256" key="2">
    <source>
        <dbReference type="ARBA" id="ARBA00006275"/>
    </source>
</evidence>
<evidence type="ECO:0000259" key="7">
    <source>
        <dbReference type="Pfam" id="PF14322"/>
    </source>
</evidence>
<sequence>MKNIISIVTFVSLFMMSCNKDFIDIAPVDTVSIDALFKTDKDFNDAVIGIYGSLQDQYQDMWLFGDMRGDDSWDELVKNTAAAMDNFTINNDDNVLRDTWRNYYVTISRCNMLLARIEQADPAVVKNKDLYIGEARFIRALAYFDMVRIFGDVQMITKPITIEESYTKGRESVEKIYNEVIIPDLLDAETKLPGSYSGSDVGRATMGAAKSILGKVYMTRHEFVKAEAKLKEVTTMGYALLEDYNDLFDYMKDEHHSEYIFDIEYEEGLGGEGNCFTTNFTPKNPELAEFYGVTGGQNGNNNAPPHLFEIFEPGDVRKDVTAANGHTDADGNFIPLIPTSNDVATFTKKYMVRLLTSCDSRANWKVIRYADVLLLYAEALNENGKTVEALGYLNQVRERGGVDPVEGLSQSETRDKIYMERRFELSFEGHRWFDLVRTGRALEVMAPLGMKDYMTVFPIPLAQIQLMNDLEIFPQNTGYN</sequence>
<keyword evidence="9" id="KW-1185">Reference proteome</keyword>
<evidence type="ECO:0000256" key="3">
    <source>
        <dbReference type="ARBA" id="ARBA00022729"/>
    </source>
</evidence>
<evidence type="ECO:0000256" key="1">
    <source>
        <dbReference type="ARBA" id="ARBA00004442"/>
    </source>
</evidence>
<reference evidence="8 9" key="1">
    <citation type="journal article" date="2023" name="Microbiol. Resour. Announc.">
        <title>Complete Genome Sequence of Imperialibacter roseus strain P4T.</title>
        <authorList>
            <person name="Tizabi D.R."/>
            <person name="Bachvaroff T."/>
            <person name="Hill R.T."/>
        </authorList>
    </citation>
    <scope>NUCLEOTIDE SEQUENCE [LARGE SCALE GENOMIC DNA]</scope>
    <source>
        <strain evidence="8 9">P4T</strain>
    </source>
</reference>
<keyword evidence="4" id="KW-0472">Membrane</keyword>
<proteinExistence type="inferred from homology"/>
<keyword evidence="5" id="KW-0998">Cell outer membrane</keyword>
<evidence type="ECO:0000313" key="9">
    <source>
        <dbReference type="Proteomes" id="UP001302349"/>
    </source>
</evidence>
<dbReference type="InterPro" id="IPR033985">
    <property type="entry name" value="SusD-like_N"/>
</dbReference>
<dbReference type="CDD" id="cd08977">
    <property type="entry name" value="SusD"/>
    <property type="match status" value="1"/>
</dbReference>
<evidence type="ECO:0000259" key="6">
    <source>
        <dbReference type="Pfam" id="PF07980"/>
    </source>
</evidence>
<dbReference type="Pfam" id="PF07980">
    <property type="entry name" value="SusD_RagB"/>
    <property type="match status" value="1"/>
</dbReference>
<dbReference type="InterPro" id="IPR011990">
    <property type="entry name" value="TPR-like_helical_dom_sf"/>
</dbReference>